<evidence type="ECO:0000313" key="4">
    <source>
        <dbReference type="Proteomes" id="UP001303373"/>
    </source>
</evidence>
<proteinExistence type="predicted"/>
<organism evidence="3 4">
    <name type="scientific">Acrodontium crateriforme</name>
    <dbReference type="NCBI Taxonomy" id="150365"/>
    <lineage>
        <taxon>Eukaryota</taxon>
        <taxon>Fungi</taxon>
        <taxon>Dikarya</taxon>
        <taxon>Ascomycota</taxon>
        <taxon>Pezizomycotina</taxon>
        <taxon>Dothideomycetes</taxon>
        <taxon>Dothideomycetidae</taxon>
        <taxon>Mycosphaerellales</taxon>
        <taxon>Teratosphaeriaceae</taxon>
        <taxon>Acrodontium</taxon>
    </lineage>
</organism>
<keyword evidence="4" id="KW-1185">Reference proteome</keyword>
<name>A0AAQ3R438_9PEZI</name>
<sequence>MNPARRATPDSEAVASSEDERPWPSSTSFGSLPRKEGSVPGLPGGIWSTQRRGSYKLSDAPPRNVARDSRLGISTHAQSALRAESTPSPAASEGTGTLPFSFPLQPTSKTVRSLSHSQGQREAPQSSGNGSNGPDHVLPLGLLTEEADADTESDFGTTLTHTMSHPPPGSLHRTSTFPLAYEHTHGYNNGHDVDHPLSPDSKGENRLENAFANLAFDQPPRRAAQWQSHLGWDDLPNQNESRRHSLADIPTRRGSLVGASPLGNGDLLGNGFGRSRFDEDQLRSFGFTNEPTTNRGLGTRPNDQDSQNNMVRYNEAGPGEAFNIPATYKVPYVDIAESERPADEKNREIDNRRDSIGMRLYPSGAVRPRKVLIIVSFKCSRVDVFYLLENTGLVLKCGDIVIVEADRGQDLGTVQHVNVTPDQARIYKRKYAEEQYKWLMMFSENNSGTNVNPNAMLLANAPATMQGLPRDNYNNLKPKAIKRLASQHEIRMLAEKEGNEAKAKRTCQQKVAHLHLQMEILDAEWQWDFQKLIFYYYADHYINFKDLITDLYRIYKTRIWLSAVNPASFSQHAIGQPPSGIGPGAITNYGPESNTSYTMRYGQDPDPYGAVPPYRIGYDTYTPNYPSIPGVQNSFAPQPFTPTANNFVPSDSVPTVGPGTSSTGSINDYHHFYDRSGRNDQISSVGAYPQRDTMESPTLRQPGWQNYNPSGGQQYGNAPGMGLMNNQPPSSMQWSSPAERSAQGNASSFGARHGQLPQSQLPLPIGSRSYSISDGSGFPQSSVGKPGDGEAERRVQSPEESLASKRMSGLGLSSPPTFGSFAVQNFGNGNNMGPSDMPNPQSPTTHVLPRKTAASKQTQVNNYLQNLPESTYADDMSRER</sequence>
<dbReference type="InterPro" id="IPR007557">
    <property type="entry name" value="PSP1_C"/>
</dbReference>
<dbReference type="AlphaFoldDB" id="A0AAQ3R438"/>
<dbReference type="PANTHER" id="PTHR43830">
    <property type="entry name" value="PROTEIN PSP1"/>
    <property type="match status" value="1"/>
</dbReference>
<feature type="compositionally biased region" description="Polar residues" evidence="1">
    <location>
        <begin position="695"/>
        <end position="716"/>
    </location>
</feature>
<evidence type="ECO:0000256" key="1">
    <source>
        <dbReference type="SAM" id="MobiDB-lite"/>
    </source>
</evidence>
<evidence type="ECO:0000259" key="2">
    <source>
        <dbReference type="PROSITE" id="PS51411"/>
    </source>
</evidence>
<feature type="compositionally biased region" description="Polar residues" evidence="1">
    <location>
        <begin position="814"/>
        <end position="845"/>
    </location>
</feature>
<feature type="domain" description="PSP1 C-terminal" evidence="2">
    <location>
        <begin position="479"/>
        <end position="564"/>
    </location>
</feature>
<feature type="region of interest" description="Disordered" evidence="1">
    <location>
        <begin position="285"/>
        <end position="309"/>
    </location>
</feature>
<dbReference type="PANTHER" id="PTHR43830:SF3">
    <property type="entry name" value="PROTEIN PSP1"/>
    <property type="match status" value="1"/>
</dbReference>
<evidence type="ECO:0000313" key="3">
    <source>
        <dbReference type="EMBL" id="WPH00426.1"/>
    </source>
</evidence>
<reference evidence="3 4" key="1">
    <citation type="submission" date="2023-11" db="EMBL/GenBank/DDBJ databases">
        <title>An acidophilic fungus is an integral part of prey digestion in a carnivorous sundew plant.</title>
        <authorList>
            <person name="Tsai I.J."/>
        </authorList>
    </citation>
    <scope>NUCLEOTIDE SEQUENCE [LARGE SCALE GENOMIC DNA]</scope>
    <source>
        <strain evidence="3">169a</strain>
    </source>
</reference>
<gene>
    <name evidence="3" type="ORF">R9X50_00325400</name>
</gene>
<feature type="compositionally biased region" description="Basic and acidic residues" evidence="1">
    <location>
        <begin position="787"/>
        <end position="797"/>
    </location>
</feature>
<dbReference type="Pfam" id="PF04468">
    <property type="entry name" value="PSP1"/>
    <property type="match status" value="1"/>
</dbReference>
<dbReference type="GO" id="GO:0005737">
    <property type="term" value="C:cytoplasm"/>
    <property type="evidence" value="ECO:0007669"/>
    <property type="project" value="TreeGrafter"/>
</dbReference>
<dbReference type="PROSITE" id="PS51411">
    <property type="entry name" value="PSP1_C"/>
    <property type="match status" value="1"/>
</dbReference>
<protein>
    <recommendedName>
        <fullName evidence="2">PSP1 C-terminal domain-containing protein</fullName>
    </recommendedName>
</protein>
<feature type="compositionally biased region" description="Polar residues" evidence="1">
    <location>
        <begin position="768"/>
        <end position="783"/>
    </location>
</feature>
<accession>A0AAQ3R438</accession>
<dbReference type="InterPro" id="IPR047767">
    <property type="entry name" value="PSP1-like"/>
</dbReference>
<dbReference type="EMBL" id="CP138583">
    <property type="protein sequence ID" value="WPH00426.1"/>
    <property type="molecule type" value="Genomic_DNA"/>
</dbReference>
<feature type="region of interest" description="Disordered" evidence="1">
    <location>
        <begin position="692"/>
        <end position="859"/>
    </location>
</feature>
<feature type="compositionally biased region" description="Polar residues" evidence="1">
    <location>
        <begin position="104"/>
        <end position="129"/>
    </location>
</feature>
<feature type="region of interest" description="Disordered" evidence="1">
    <location>
        <begin position="1"/>
        <end position="139"/>
    </location>
</feature>
<dbReference type="Proteomes" id="UP001303373">
    <property type="component" value="Chromosome 4"/>
</dbReference>
<feature type="compositionally biased region" description="Polar residues" evidence="1">
    <location>
        <begin position="724"/>
        <end position="748"/>
    </location>
</feature>
<feature type="compositionally biased region" description="Polar residues" evidence="1">
    <location>
        <begin position="286"/>
        <end position="296"/>
    </location>
</feature>